<dbReference type="AlphaFoldDB" id="A0AAV9NQG7"/>
<dbReference type="GO" id="GO:0016020">
    <property type="term" value="C:membrane"/>
    <property type="evidence" value="ECO:0007669"/>
    <property type="project" value="UniProtKB-SubCell"/>
</dbReference>
<evidence type="ECO:0000256" key="4">
    <source>
        <dbReference type="ARBA" id="ARBA00022989"/>
    </source>
</evidence>
<keyword evidence="4" id="KW-1133">Transmembrane helix</keyword>
<dbReference type="PANTHER" id="PTHR43791">
    <property type="entry name" value="PERMEASE-RELATED"/>
    <property type="match status" value="1"/>
</dbReference>
<evidence type="ECO:0000256" key="5">
    <source>
        <dbReference type="ARBA" id="ARBA00023136"/>
    </source>
</evidence>
<dbReference type="InterPro" id="IPR036259">
    <property type="entry name" value="MFS_trans_sf"/>
</dbReference>
<dbReference type="PANTHER" id="PTHR43791:SF36">
    <property type="entry name" value="TRANSPORTER, PUTATIVE (AFU_ORTHOLOGUE AFUA_6G08340)-RELATED"/>
    <property type="match status" value="1"/>
</dbReference>
<protein>
    <recommendedName>
        <fullName evidence="8">Major facilitator superfamily (MFS) profile domain-containing protein</fullName>
    </recommendedName>
</protein>
<keyword evidence="7" id="KW-1185">Reference proteome</keyword>
<evidence type="ECO:0000256" key="2">
    <source>
        <dbReference type="ARBA" id="ARBA00022448"/>
    </source>
</evidence>
<reference evidence="6 7" key="1">
    <citation type="submission" date="2023-08" db="EMBL/GenBank/DDBJ databases">
        <title>Black Yeasts Isolated from many extreme environments.</title>
        <authorList>
            <person name="Coleine C."/>
            <person name="Stajich J.E."/>
            <person name="Selbmann L."/>
        </authorList>
    </citation>
    <scope>NUCLEOTIDE SEQUENCE [LARGE SCALE GENOMIC DNA]</scope>
    <source>
        <strain evidence="6 7">CCFEE 5792</strain>
    </source>
</reference>
<evidence type="ECO:0000313" key="6">
    <source>
        <dbReference type="EMBL" id="KAK5062654.1"/>
    </source>
</evidence>
<name>A0AAV9NQG7_9EURO</name>
<organism evidence="6 7">
    <name type="scientific">Exophiala bonariae</name>
    <dbReference type="NCBI Taxonomy" id="1690606"/>
    <lineage>
        <taxon>Eukaryota</taxon>
        <taxon>Fungi</taxon>
        <taxon>Dikarya</taxon>
        <taxon>Ascomycota</taxon>
        <taxon>Pezizomycotina</taxon>
        <taxon>Eurotiomycetes</taxon>
        <taxon>Chaetothyriomycetidae</taxon>
        <taxon>Chaetothyriales</taxon>
        <taxon>Herpotrichiellaceae</taxon>
        <taxon>Exophiala</taxon>
    </lineage>
</organism>
<comment type="subcellular location">
    <subcellularLocation>
        <location evidence="1">Membrane</location>
        <topology evidence="1">Multi-pass membrane protein</topology>
    </subcellularLocation>
</comment>
<accession>A0AAV9NQG7</accession>
<dbReference type="Proteomes" id="UP001358417">
    <property type="component" value="Unassembled WGS sequence"/>
</dbReference>
<dbReference type="Pfam" id="PF07690">
    <property type="entry name" value="MFS_1"/>
    <property type="match status" value="1"/>
</dbReference>
<dbReference type="GO" id="GO:0022857">
    <property type="term" value="F:transmembrane transporter activity"/>
    <property type="evidence" value="ECO:0007669"/>
    <property type="project" value="InterPro"/>
</dbReference>
<keyword evidence="2" id="KW-0813">Transport</keyword>
<dbReference type="SUPFAM" id="SSF103473">
    <property type="entry name" value="MFS general substrate transporter"/>
    <property type="match status" value="1"/>
</dbReference>
<evidence type="ECO:0008006" key="8">
    <source>
        <dbReference type="Google" id="ProtNLM"/>
    </source>
</evidence>
<keyword evidence="5" id="KW-0472">Membrane</keyword>
<dbReference type="EMBL" id="JAVRRD010000002">
    <property type="protein sequence ID" value="KAK5062654.1"/>
    <property type="molecule type" value="Genomic_DNA"/>
</dbReference>
<gene>
    <name evidence="6" type="ORF">LTR84_004727</name>
</gene>
<dbReference type="RefSeq" id="XP_064710926.1">
    <property type="nucleotide sequence ID" value="XM_064848302.1"/>
</dbReference>
<keyword evidence="3" id="KW-0812">Transmembrane</keyword>
<evidence type="ECO:0000256" key="1">
    <source>
        <dbReference type="ARBA" id="ARBA00004141"/>
    </source>
</evidence>
<proteinExistence type="predicted"/>
<comment type="caution">
    <text evidence="6">The sequence shown here is derived from an EMBL/GenBank/DDBJ whole genome shotgun (WGS) entry which is preliminary data.</text>
</comment>
<sequence length="182" mass="20260">MALTSASKFDNGASNEQNKAEILHHEAEKFGEQDHNSQVGAALKKVDRRLLPMLTLLYLLSFLDRGNVGNARTLGMQKDLNLTDTQWNLCLTIFFFPYAAFEVPSNMILKILKPNVWLTALLVAWGTTTTLTALVKDYGSLLGARFCLGLAEVRTSRILNDIVFKKLMPSRSPASFLLLLIS</sequence>
<evidence type="ECO:0000256" key="3">
    <source>
        <dbReference type="ARBA" id="ARBA00022692"/>
    </source>
</evidence>
<dbReference type="Gene3D" id="1.20.1250.20">
    <property type="entry name" value="MFS general substrate transporter like domains"/>
    <property type="match status" value="1"/>
</dbReference>
<dbReference type="GeneID" id="89972905"/>
<dbReference type="InterPro" id="IPR011701">
    <property type="entry name" value="MFS"/>
</dbReference>
<evidence type="ECO:0000313" key="7">
    <source>
        <dbReference type="Proteomes" id="UP001358417"/>
    </source>
</evidence>